<evidence type="ECO:0000313" key="3">
    <source>
        <dbReference type="Proteomes" id="UP000291088"/>
    </source>
</evidence>
<name>A0A4Q2T720_9HYPH</name>
<dbReference type="Proteomes" id="UP000291088">
    <property type="component" value="Unassembled WGS sequence"/>
</dbReference>
<gene>
    <name evidence="2" type="ORF">EUU22_10460</name>
</gene>
<dbReference type="OrthoDB" id="7361021at2"/>
<organism evidence="2 3">
    <name type="scientific">Ciceribacter ferrooxidans</name>
    <dbReference type="NCBI Taxonomy" id="2509717"/>
    <lineage>
        <taxon>Bacteria</taxon>
        <taxon>Pseudomonadati</taxon>
        <taxon>Pseudomonadota</taxon>
        <taxon>Alphaproteobacteria</taxon>
        <taxon>Hyphomicrobiales</taxon>
        <taxon>Rhizobiaceae</taxon>
        <taxon>Ciceribacter</taxon>
    </lineage>
</organism>
<dbReference type="EMBL" id="SDVB01000216">
    <property type="protein sequence ID" value="RYC13943.1"/>
    <property type="molecule type" value="Genomic_DNA"/>
</dbReference>
<reference evidence="2 3" key="1">
    <citation type="submission" date="2019-01" db="EMBL/GenBank/DDBJ databases">
        <authorList>
            <person name="Deng T."/>
        </authorList>
    </citation>
    <scope>NUCLEOTIDE SEQUENCE [LARGE SCALE GENOMIC DNA]</scope>
    <source>
        <strain evidence="2 3">F8825</strain>
    </source>
</reference>
<dbReference type="InterPro" id="IPR009506">
    <property type="entry name" value="YjiS-like"/>
</dbReference>
<feature type="domain" description="YjiS-like" evidence="1">
    <location>
        <begin position="12"/>
        <end position="39"/>
    </location>
</feature>
<comment type="caution">
    <text evidence="2">The sequence shown here is derived from an EMBL/GenBank/DDBJ whole genome shotgun (WGS) entry which is preliminary data.</text>
</comment>
<dbReference type="Pfam" id="PF06568">
    <property type="entry name" value="YjiS-like"/>
    <property type="match status" value="1"/>
</dbReference>
<evidence type="ECO:0000259" key="1">
    <source>
        <dbReference type="Pfam" id="PF06568"/>
    </source>
</evidence>
<proteinExistence type="predicted"/>
<protein>
    <submittedName>
        <fullName evidence="2">DUF1127 domain-containing protein</fullName>
    </submittedName>
</protein>
<keyword evidence="3" id="KW-1185">Reference proteome</keyword>
<dbReference type="AlphaFoldDB" id="A0A4Q2T720"/>
<accession>A0A4Q2T720</accession>
<evidence type="ECO:0000313" key="2">
    <source>
        <dbReference type="EMBL" id="RYC13943.1"/>
    </source>
</evidence>
<sequence>MKIGNAITEYFRLRKAYRELSRLDDASLKDIGVSRSQIRQAVFGR</sequence>
<dbReference type="RefSeq" id="WP_112691827.1">
    <property type="nucleotide sequence ID" value="NZ_SDVB01000216.1"/>
</dbReference>